<evidence type="ECO:0000313" key="6">
    <source>
        <dbReference type="Proteomes" id="UP001597145"/>
    </source>
</evidence>
<dbReference type="EMBL" id="JBHUCP010000010">
    <property type="protein sequence ID" value="MFD1531283.1"/>
    <property type="molecule type" value="Genomic_DNA"/>
</dbReference>
<dbReference type="SUPFAM" id="SSF48452">
    <property type="entry name" value="TPR-like"/>
    <property type="match status" value="4"/>
</dbReference>
<dbReference type="PRINTS" id="PR00364">
    <property type="entry name" value="DISEASERSIST"/>
</dbReference>
<reference evidence="6" key="1">
    <citation type="journal article" date="2019" name="Int. J. Syst. Evol. Microbiol.">
        <title>The Global Catalogue of Microorganisms (GCM) 10K type strain sequencing project: providing services to taxonomists for standard genome sequencing and annotation.</title>
        <authorList>
            <consortium name="The Broad Institute Genomics Platform"/>
            <consortium name="The Broad Institute Genome Sequencing Center for Infectious Disease"/>
            <person name="Wu L."/>
            <person name="Ma J."/>
        </authorList>
    </citation>
    <scope>NUCLEOTIDE SEQUENCE [LARGE SCALE GENOMIC DNA]</scope>
    <source>
        <strain evidence="6">JCM 12165</strain>
    </source>
</reference>
<dbReference type="Pfam" id="PF03704">
    <property type="entry name" value="BTAD"/>
    <property type="match status" value="1"/>
</dbReference>
<keyword evidence="6" id="KW-1185">Reference proteome</keyword>
<gene>
    <name evidence="5" type="ORF">ACFSCY_17745</name>
</gene>
<evidence type="ECO:0000313" key="5">
    <source>
        <dbReference type="EMBL" id="MFD1531283.1"/>
    </source>
</evidence>
<protein>
    <submittedName>
        <fullName evidence="5">BTAD domain-containing putative transcriptional regulator</fullName>
    </submittedName>
</protein>
<dbReference type="InterPro" id="IPR049945">
    <property type="entry name" value="AAA_22"/>
</dbReference>
<feature type="domain" description="OmpR/PhoB-type" evidence="4">
    <location>
        <begin position="1"/>
        <end position="96"/>
    </location>
</feature>
<dbReference type="InterPro" id="IPR027417">
    <property type="entry name" value="P-loop_NTPase"/>
</dbReference>
<dbReference type="InterPro" id="IPR016032">
    <property type="entry name" value="Sig_transdc_resp-reg_C-effctor"/>
</dbReference>
<dbReference type="PROSITE" id="PS51755">
    <property type="entry name" value="OMPR_PHOB"/>
    <property type="match status" value="1"/>
</dbReference>
<dbReference type="CDD" id="cd15831">
    <property type="entry name" value="BTAD"/>
    <property type="match status" value="1"/>
</dbReference>
<dbReference type="SMART" id="SM00862">
    <property type="entry name" value="Trans_reg_C"/>
    <property type="match status" value="1"/>
</dbReference>
<dbReference type="InterPro" id="IPR005158">
    <property type="entry name" value="BTAD"/>
</dbReference>
<sequence length="1103" mass="118592">MRFGLLGPVAVWTSDRVPVAVPGLKVRALLADLLVHDGRPVSADRLIDDLWGERPPGNPAAALSVKVSQLRRALEDAEPGGRDLVVHTPSGYLLRATSDADTFRSLLAEAEGTADPRTRAELLTDALATWRGAALADFADEPFAAAAITRLAEQRLTAQEDRAEARLELGEHAALAGELGALLAEHPLRERLRAAQMRALYRSGRPSEALACYNELRTLLADELGLEPGAELAALQRAILTQDPALAAPVVAPVAAPPTAWAGSNLPEPLTDLIGRDAAIADVCDRLQSDRLVTLTGPGGVGKTRLAVETARRVAGSFPDGVWFVELAALARPPDQDAVPQLAEMILTALDVRIGAGLPDPAELVGAVERLAEVLRSRRLLLVLDNCEHVVESVAAVGELLLRSAQGLRLLATSQEPLALAGEVVWSVPPLEVPDLGADLPTLTRAGAVRLFVARASAASRGFTLDDETARAVGVLCRRLDGIPLALELAATRVRALGVHGLVDRLDDRFRLLATGHRGAPPRQQTLLAMIDWSWELLTGPERTVLRRLAVHADGCTLEAAEAVCGDAGLSVLDQLVRLVDRSLVVVVDGPGLPRYRLLESVAAYCVDRLRDADETERIRQRHQRFYLDLVERAEPHLYGSDQRRWLRRLDAETANLRATLGAAVRDGDAEGALRLVNALTWYWFLRGRLAEARRSLAAALDTTGPDAAAPALRARALAWHTGIGFLHGDLADRDERRRAALDRYEDAGDPAGRARAQWFLAYAGIDLGDMTVAEELLSRALPVFEELGDRWGTAAALAGRAKLAHVRADLVALERDAERSAEMFGEVGDRWGRLEATGWLGALAEMAGDYDRAEREHRDGLRLAEELGLWTEVAGRLGWLGWLALQRGEHVQAVAHCERALRLAVEQGHRGGQIFALIGLAFVARRDGRLDLAETHLRDVLSRTPRADAEQTPPPHLPMIMTELGFVAEQRGDAVGAVTAHLEALDLMARFSDARDLTIAVDGLAGALALTGHHERAARLLGSADAARTASGQHAAPTERADIERITALVRAALGVDRFAAEHALGAQTTRDEVRSLVVAAVPGAPRAATFGHVARPVDVAG</sequence>
<feature type="DNA-binding region" description="OmpR/PhoB-type" evidence="3">
    <location>
        <begin position="1"/>
        <end position="96"/>
    </location>
</feature>
<dbReference type="Gene3D" id="1.25.40.10">
    <property type="entry name" value="Tetratricopeptide repeat domain"/>
    <property type="match status" value="3"/>
</dbReference>
<evidence type="ECO:0000256" key="2">
    <source>
        <dbReference type="ARBA" id="ARBA00023125"/>
    </source>
</evidence>
<dbReference type="Gene3D" id="1.10.10.10">
    <property type="entry name" value="Winged helix-like DNA-binding domain superfamily/Winged helix DNA-binding domain"/>
    <property type="match status" value="1"/>
</dbReference>
<dbReference type="InterPro" id="IPR011990">
    <property type="entry name" value="TPR-like_helical_dom_sf"/>
</dbReference>
<dbReference type="InterPro" id="IPR036388">
    <property type="entry name" value="WH-like_DNA-bd_sf"/>
</dbReference>
<keyword evidence="2 3" id="KW-0238">DNA-binding</keyword>
<comment type="similarity">
    <text evidence="1">Belongs to the AfsR/DnrI/RedD regulatory family.</text>
</comment>
<dbReference type="PANTHER" id="PTHR47691">
    <property type="entry name" value="REGULATOR-RELATED"/>
    <property type="match status" value="1"/>
</dbReference>
<dbReference type="Pfam" id="PF00486">
    <property type="entry name" value="Trans_reg_C"/>
    <property type="match status" value="1"/>
</dbReference>
<accession>A0ABW4FM33</accession>
<dbReference type="InterPro" id="IPR058852">
    <property type="entry name" value="HTH_77"/>
</dbReference>
<dbReference type="SUPFAM" id="SSF52540">
    <property type="entry name" value="P-loop containing nucleoside triphosphate hydrolases"/>
    <property type="match status" value="1"/>
</dbReference>
<dbReference type="Pfam" id="PF13401">
    <property type="entry name" value="AAA_22"/>
    <property type="match status" value="1"/>
</dbReference>
<comment type="caution">
    <text evidence="5">The sequence shown here is derived from an EMBL/GenBank/DDBJ whole genome shotgun (WGS) entry which is preliminary data.</text>
</comment>
<evidence type="ECO:0000256" key="1">
    <source>
        <dbReference type="ARBA" id="ARBA00005820"/>
    </source>
</evidence>
<evidence type="ECO:0000259" key="4">
    <source>
        <dbReference type="PROSITE" id="PS51755"/>
    </source>
</evidence>
<dbReference type="Proteomes" id="UP001597145">
    <property type="component" value="Unassembled WGS sequence"/>
</dbReference>
<dbReference type="PANTHER" id="PTHR47691:SF3">
    <property type="entry name" value="HTH-TYPE TRANSCRIPTIONAL REGULATOR RV0890C-RELATED"/>
    <property type="match status" value="1"/>
</dbReference>
<organism evidence="5 6">
    <name type="scientific">Pseudonocardia aurantiaca</name>
    <dbReference type="NCBI Taxonomy" id="75290"/>
    <lineage>
        <taxon>Bacteria</taxon>
        <taxon>Bacillati</taxon>
        <taxon>Actinomycetota</taxon>
        <taxon>Actinomycetes</taxon>
        <taxon>Pseudonocardiales</taxon>
        <taxon>Pseudonocardiaceae</taxon>
        <taxon>Pseudonocardia</taxon>
    </lineage>
</organism>
<evidence type="ECO:0000256" key="3">
    <source>
        <dbReference type="PROSITE-ProRule" id="PRU01091"/>
    </source>
</evidence>
<dbReference type="SUPFAM" id="SSF46894">
    <property type="entry name" value="C-terminal effector domain of the bipartite response regulators"/>
    <property type="match status" value="1"/>
</dbReference>
<dbReference type="Gene3D" id="3.40.50.300">
    <property type="entry name" value="P-loop containing nucleotide triphosphate hydrolases"/>
    <property type="match status" value="1"/>
</dbReference>
<dbReference type="Pfam" id="PF25872">
    <property type="entry name" value="HTH_77"/>
    <property type="match status" value="1"/>
</dbReference>
<name>A0ABW4FM33_9PSEU</name>
<dbReference type="InterPro" id="IPR001867">
    <property type="entry name" value="OmpR/PhoB-type_DNA-bd"/>
</dbReference>
<dbReference type="SMART" id="SM01043">
    <property type="entry name" value="BTAD"/>
    <property type="match status" value="1"/>
</dbReference>
<proteinExistence type="inferred from homology"/>
<dbReference type="RefSeq" id="WP_343973512.1">
    <property type="nucleotide sequence ID" value="NZ_BAAAJG010000004.1"/>
</dbReference>